<accession>A0AAU7B2N8</accession>
<organism evidence="2">
    <name type="scientific">Paraconexibacter sp. AEG42_29</name>
    <dbReference type="NCBI Taxonomy" id="2997339"/>
    <lineage>
        <taxon>Bacteria</taxon>
        <taxon>Bacillati</taxon>
        <taxon>Actinomycetota</taxon>
        <taxon>Thermoleophilia</taxon>
        <taxon>Solirubrobacterales</taxon>
        <taxon>Paraconexibacteraceae</taxon>
        <taxon>Paraconexibacter</taxon>
    </lineage>
</organism>
<dbReference type="SUPFAM" id="SSF52540">
    <property type="entry name" value="P-loop containing nucleoside triphosphate hydrolases"/>
    <property type="match status" value="2"/>
</dbReference>
<gene>
    <name evidence="2" type="ORF">DSM112329_04759</name>
</gene>
<name>A0AAU7B2N8_9ACTN</name>
<dbReference type="KEGG" id="parq:DSM112329_04759"/>
<dbReference type="Pfam" id="PF00271">
    <property type="entry name" value="Helicase_C"/>
    <property type="match status" value="1"/>
</dbReference>
<dbReference type="InterPro" id="IPR027417">
    <property type="entry name" value="P-loop_NTPase"/>
</dbReference>
<dbReference type="GO" id="GO:0004386">
    <property type="term" value="F:helicase activity"/>
    <property type="evidence" value="ECO:0007669"/>
    <property type="project" value="UniProtKB-KW"/>
</dbReference>
<feature type="domain" description="Helicase C-terminal" evidence="1">
    <location>
        <begin position="806"/>
        <end position="997"/>
    </location>
</feature>
<reference evidence="2" key="1">
    <citation type="submission" date="2022-12" db="EMBL/GenBank/DDBJ databases">
        <title>Paraconexibacter alkalitolerans sp. nov. and Baekduia alba sp. nov., isolated from soil and emended description of the genera Paraconexibacter (Chun et al., 2020) and Baekduia (An et al., 2020).</title>
        <authorList>
            <person name="Vieira S."/>
            <person name="Huber K.J."/>
            <person name="Geppert A."/>
            <person name="Wolf J."/>
            <person name="Neumann-Schaal M."/>
            <person name="Muesken M."/>
            <person name="Overmann J."/>
        </authorList>
    </citation>
    <scope>NUCLEOTIDE SEQUENCE</scope>
    <source>
        <strain evidence="2">AEG42_29</strain>
    </source>
</reference>
<dbReference type="Gene3D" id="3.40.50.300">
    <property type="entry name" value="P-loop containing nucleotide triphosphate hydrolases"/>
    <property type="match status" value="2"/>
</dbReference>
<evidence type="ECO:0000259" key="1">
    <source>
        <dbReference type="PROSITE" id="PS51194"/>
    </source>
</evidence>
<dbReference type="EMBL" id="CP114014">
    <property type="protein sequence ID" value="XAY07867.1"/>
    <property type="molecule type" value="Genomic_DNA"/>
</dbReference>
<dbReference type="SMART" id="SM00490">
    <property type="entry name" value="HELICc"/>
    <property type="match status" value="1"/>
</dbReference>
<keyword evidence="2" id="KW-0347">Helicase</keyword>
<proteinExistence type="predicted"/>
<keyword evidence="2" id="KW-0378">Hydrolase</keyword>
<keyword evidence="2" id="KW-0547">Nucleotide-binding</keyword>
<keyword evidence="2" id="KW-0067">ATP-binding</keyword>
<evidence type="ECO:0000313" key="2">
    <source>
        <dbReference type="EMBL" id="XAY07867.1"/>
    </source>
</evidence>
<dbReference type="RefSeq" id="WP_354699055.1">
    <property type="nucleotide sequence ID" value="NZ_CP114014.1"/>
</dbReference>
<dbReference type="InterPro" id="IPR001650">
    <property type="entry name" value="Helicase_C-like"/>
</dbReference>
<protein>
    <submittedName>
        <fullName evidence="2">DNA helicase</fullName>
    </submittedName>
</protein>
<dbReference type="PROSITE" id="PS51194">
    <property type="entry name" value="HELICASE_CTER"/>
    <property type="match status" value="1"/>
</dbReference>
<dbReference type="AlphaFoldDB" id="A0AAU7B2N8"/>
<sequence>MFDATPYLDRLKPFQMATVEHIFARMFDADDPVNRYLCADEVGLGKTMIARGLIAKMIEHYSVTEPTRRIDVLYVCSNQAIAKQNFSKLAIVGNSQRAVTDRITKLPLHLGDLERELPELGIAVNFIPITPTTSLDLRSNVGRVDERALLWTMLGDERLIGRRGMRRVGAERLLRQKQVGDWSWQYEKRRIGPGDIDSTILDAFVADIRSGSPSLLERFAETAELFTSKRAWDDNRNGSKRTSIVGDLRRQLAETCIRALSPDLIILDEFQRFPKLLDPDETVGALADLLFQQHEAKTLLLSATPYRMLTRSTELDENHHDDFLKTTKFLLEHDTAGVEKMAGALVAYREGLRDLGRGGSATSAVVEARDVVSHELRRVMCRTERLAATADRNGMLAANPAEAIGPRLEPADLLQFRELDRISDAIKSQDVVEYWKSCPYPLNFMDGYKFAERFEGALKSGDVKTFAHGLDVDAVRATKPIDLGNARLRGLVDQLEAERAWSLLWLPPSLPYYTPGQPFQRASVKTKRLIFSSWTVVPKAIAALTSYEAERHLFAALDSGARTEVQGLQWRPDGPMTELVMSMPSLTMAELGDPLIVSRKFGGADSPASRPAVLQSVRRAVKDALAQLEVPTTDAGRGDPRWYIMAPLLLDDQGSPGSAAALLDAAEVLEVDAAAWRSHLRELRRLLADPSDLGKHPSDLIEVLAKNAIAGPGTAALRSLSRSAGQDMVSNLGNALTLGLAFRALFNLPESYAIVRALTETASGDDVFWKAAIDYCLAGNLQAVLDEYVHALTDWVEDRPADQGGKVGAIVATAAESLGIKTTDLTVRTVEDGKLGKALTMRTRFALRLSDGRSSEDAKSVNRVDTVRKAFNSPFWPFVLATTSIGQEGLDFHHYSHAVVHWNLPSNPVDLEQREGRVHRFKSHAVRRNIAASYRAEGVAATDPWGAMFAAAPPKDDGLQPYWVFEGTQEASLRAKIERHALTMPMSRDAERLKDLVQLLGIYRLAFGQPRQDELLAALRIAPDLEAKAHELLIDLQPLAPATAVLTT</sequence>